<name>A0A163J3B1_ABSGL</name>
<dbReference type="InterPro" id="IPR006660">
    <property type="entry name" value="Arsenate_reductase-like"/>
</dbReference>
<dbReference type="Gene3D" id="3.40.30.10">
    <property type="entry name" value="Glutaredoxin"/>
    <property type="match status" value="1"/>
</dbReference>
<dbReference type="PROSITE" id="PS51353">
    <property type="entry name" value="ARSC"/>
    <property type="match status" value="1"/>
</dbReference>
<dbReference type="PANTHER" id="PTHR30041">
    <property type="entry name" value="ARSENATE REDUCTASE"/>
    <property type="match status" value="1"/>
</dbReference>
<evidence type="ECO:0000313" key="1">
    <source>
        <dbReference type="EMBL" id="SAL96905.1"/>
    </source>
</evidence>
<organism evidence="1">
    <name type="scientific">Absidia glauca</name>
    <name type="common">Pin mould</name>
    <dbReference type="NCBI Taxonomy" id="4829"/>
    <lineage>
        <taxon>Eukaryota</taxon>
        <taxon>Fungi</taxon>
        <taxon>Fungi incertae sedis</taxon>
        <taxon>Mucoromycota</taxon>
        <taxon>Mucoromycotina</taxon>
        <taxon>Mucoromycetes</taxon>
        <taxon>Mucorales</taxon>
        <taxon>Cunninghamellaceae</taxon>
        <taxon>Absidia</taxon>
    </lineage>
</organism>
<accession>A0A163J3B1</accession>
<reference evidence="1" key="1">
    <citation type="submission" date="2016-04" db="EMBL/GenBank/DDBJ databases">
        <authorList>
            <person name="Evans L.H."/>
            <person name="Alamgir A."/>
            <person name="Owens N."/>
            <person name="Weber N.D."/>
            <person name="Virtaneva K."/>
            <person name="Barbian K."/>
            <person name="Babar A."/>
            <person name="Rosenke K."/>
        </authorList>
    </citation>
    <scope>NUCLEOTIDE SEQUENCE [LARGE SCALE GENOMIC DNA]</scope>
    <source>
        <strain evidence="1">CBS 101.48</strain>
    </source>
</reference>
<gene>
    <name evidence="1" type="primary">ABSGL_02355.1 scaffold 3364</name>
</gene>
<dbReference type="InterPro" id="IPR036249">
    <property type="entry name" value="Thioredoxin-like_sf"/>
</dbReference>
<sequence>MSGLVVYHNPSCTKSRKATSFLEEQQQKQDVRLYELEICRYHSDPPSRDTLEKLATYLGLMEKDDSTRPWDVLLRPEAKNKAAGWTETWEILEQDPALLERPFVIDWDHQRAALGRPVPGHPDLLTVERLVEMYASK</sequence>
<dbReference type="OMA" id="TEPWNYL"/>
<dbReference type="Pfam" id="PF03960">
    <property type="entry name" value="ArsC"/>
    <property type="match status" value="1"/>
</dbReference>
<dbReference type="AlphaFoldDB" id="A0A163J3B1"/>
<dbReference type="EMBL" id="LT551459">
    <property type="protein sequence ID" value="SAL96905.1"/>
    <property type="molecule type" value="Genomic_DNA"/>
</dbReference>
<evidence type="ECO:0008006" key="3">
    <source>
        <dbReference type="Google" id="ProtNLM"/>
    </source>
</evidence>
<dbReference type="PANTHER" id="PTHR30041:SF4">
    <property type="entry name" value="ARSENATE REDUCTASE"/>
    <property type="match status" value="1"/>
</dbReference>
<protein>
    <recommendedName>
        <fullName evidence="3">Arsenate reductase (Glutaredoxin)</fullName>
    </recommendedName>
</protein>
<evidence type="ECO:0000313" key="2">
    <source>
        <dbReference type="Proteomes" id="UP000078561"/>
    </source>
</evidence>
<dbReference type="Proteomes" id="UP000078561">
    <property type="component" value="Unassembled WGS sequence"/>
</dbReference>
<proteinExistence type="predicted"/>
<dbReference type="OrthoDB" id="59229at2759"/>
<dbReference type="SUPFAM" id="SSF52833">
    <property type="entry name" value="Thioredoxin-like"/>
    <property type="match status" value="1"/>
</dbReference>
<keyword evidence="2" id="KW-1185">Reference proteome</keyword>
<dbReference type="InParanoid" id="A0A163J3B1"/>